<comment type="caution">
    <text evidence="1">The sequence shown here is derived from an EMBL/GenBank/DDBJ whole genome shotgun (WGS) entry which is preliminary data.</text>
</comment>
<dbReference type="Proteomes" id="UP000663853">
    <property type="component" value="Unassembled WGS sequence"/>
</dbReference>
<name>A0A8H3HCH8_9AGAM</name>
<dbReference type="EMBL" id="CAJMXA010003530">
    <property type="protein sequence ID" value="CAE6500819.1"/>
    <property type="molecule type" value="Genomic_DNA"/>
</dbReference>
<protein>
    <submittedName>
        <fullName evidence="1">Uncharacterized protein</fullName>
    </submittedName>
</protein>
<organism evidence="1 2">
    <name type="scientific">Rhizoctonia solani</name>
    <dbReference type="NCBI Taxonomy" id="456999"/>
    <lineage>
        <taxon>Eukaryota</taxon>
        <taxon>Fungi</taxon>
        <taxon>Dikarya</taxon>
        <taxon>Basidiomycota</taxon>
        <taxon>Agaricomycotina</taxon>
        <taxon>Agaricomycetes</taxon>
        <taxon>Cantharellales</taxon>
        <taxon>Ceratobasidiaceae</taxon>
        <taxon>Rhizoctonia</taxon>
    </lineage>
</organism>
<evidence type="ECO:0000313" key="2">
    <source>
        <dbReference type="Proteomes" id="UP000663853"/>
    </source>
</evidence>
<sequence>MSQNAGWGVGRGAPAKLNPPVPVCILEQSEDRWVTMSTLRMRQWIKVPQLADRKVKVLLNKFSWRVSI</sequence>
<dbReference type="AlphaFoldDB" id="A0A8H3HCH8"/>
<reference evidence="1" key="1">
    <citation type="submission" date="2021-01" db="EMBL/GenBank/DDBJ databases">
        <authorList>
            <person name="Kaushik A."/>
        </authorList>
    </citation>
    <scope>NUCLEOTIDE SEQUENCE</scope>
    <source>
        <strain evidence="1">AG6-10EEA</strain>
    </source>
</reference>
<evidence type="ECO:0000313" key="1">
    <source>
        <dbReference type="EMBL" id="CAE6500819.1"/>
    </source>
</evidence>
<gene>
    <name evidence="1" type="ORF">RDB_LOCUS112471</name>
</gene>
<proteinExistence type="predicted"/>
<accession>A0A8H3HCH8</accession>